<dbReference type="Proteomes" id="UP000008783">
    <property type="component" value="Unassembled WGS sequence"/>
</dbReference>
<dbReference type="KEGG" id="pgr:PGTG_11867"/>
<accession>E3KMI6</accession>
<gene>
    <name evidence="1" type="ORF">PGTG_11867</name>
</gene>
<reference key="1">
    <citation type="submission" date="2007-01" db="EMBL/GenBank/DDBJ databases">
        <title>The Genome Sequence of Puccinia graminis f. sp. tritici Strain CRL 75-36-700-3.</title>
        <authorList>
            <consortium name="The Broad Institute Genome Sequencing Platform"/>
            <person name="Birren B."/>
            <person name="Lander E."/>
            <person name="Galagan J."/>
            <person name="Nusbaum C."/>
            <person name="Devon K."/>
            <person name="Cuomo C."/>
            <person name="Jaffe D."/>
            <person name="Butler J."/>
            <person name="Alvarez P."/>
            <person name="Gnerre S."/>
            <person name="Grabherr M."/>
            <person name="Mauceli E."/>
            <person name="Brockman W."/>
            <person name="Young S."/>
            <person name="LaButti K."/>
            <person name="Sykes S."/>
            <person name="DeCaprio D."/>
            <person name="Crawford M."/>
            <person name="Koehrsen M."/>
            <person name="Engels R."/>
            <person name="Montgomery P."/>
            <person name="Pearson M."/>
            <person name="Howarth C."/>
            <person name="Larson L."/>
            <person name="White J."/>
            <person name="Zeng Q."/>
            <person name="Kodira C."/>
            <person name="Yandava C."/>
            <person name="Alvarado L."/>
            <person name="O'Leary S."/>
            <person name="Szabo L."/>
            <person name="Dean R."/>
            <person name="Schein J."/>
        </authorList>
    </citation>
    <scope>NUCLEOTIDE SEQUENCE</scope>
    <source>
        <strain>CRL 75-36-700-3</strain>
    </source>
</reference>
<dbReference type="GeneID" id="10544063"/>
<dbReference type="VEuPathDB" id="FungiDB:PGTG_11867"/>
<name>E3KMI6_PUCGT</name>
<dbReference type="EMBL" id="DS178295">
    <property type="protein sequence ID" value="EFP85511.1"/>
    <property type="molecule type" value="Genomic_DNA"/>
</dbReference>
<dbReference type="HOGENOM" id="CLU_2265051_0_0_1"/>
<protein>
    <submittedName>
        <fullName evidence="1">Uncharacterized protein</fullName>
    </submittedName>
</protein>
<dbReference type="OrthoDB" id="2507437at2759"/>
<dbReference type="RefSeq" id="XP_003329930.1">
    <property type="nucleotide sequence ID" value="XM_003329882.1"/>
</dbReference>
<organism evidence="1 2">
    <name type="scientific">Puccinia graminis f. sp. tritici (strain CRL 75-36-700-3 / race SCCL)</name>
    <name type="common">Black stem rust fungus</name>
    <dbReference type="NCBI Taxonomy" id="418459"/>
    <lineage>
        <taxon>Eukaryota</taxon>
        <taxon>Fungi</taxon>
        <taxon>Dikarya</taxon>
        <taxon>Basidiomycota</taxon>
        <taxon>Pucciniomycotina</taxon>
        <taxon>Pucciniomycetes</taxon>
        <taxon>Pucciniales</taxon>
        <taxon>Pucciniaceae</taxon>
        <taxon>Puccinia</taxon>
    </lineage>
</organism>
<evidence type="ECO:0000313" key="1">
    <source>
        <dbReference type="EMBL" id="EFP85511.1"/>
    </source>
</evidence>
<dbReference type="AlphaFoldDB" id="E3KMI6"/>
<evidence type="ECO:0000313" key="2">
    <source>
        <dbReference type="Proteomes" id="UP000008783"/>
    </source>
</evidence>
<reference evidence="2" key="2">
    <citation type="journal article" date="2011" name="Proc. Natl. Acad. Sci. U.S.A.">
        <title>Obligate biotrophy features unraveled by the genomic analysis of rust fungi.</title>
        <authorList>
            <person name="Duplessis S."/>
            <person name="Cuomo C.A."/>
            <person name="Lin Y.-C."/>
            <person name="Aerts A."/>
            <person name="Tisserant E."/>
            <person name="Veneault-Fourrey C."/>
            <person name="Joly D.L."/>
            <person name="Hacquard S."/>
            <person name="Amselem J."/>
            <person name="Cantarel B.L."/>
            <person name="Chiu R."/>
            <person name="Coutinho P.M."/>
            <person name="Feau N."/>
            <person name="Field M."/>
            <person name="Frey P."/>
            <person name="Gelhaye E."/>
            <person name="Goldberg J."/>
            <person name="Grabherr M.G."/>
            <person name="Kodira C.D."/>
            <person name="Kohler A."/>
            <person name="Kuees U."/>
            <person name="Lindquist E.A."/>
            <person name="Lucas S.M."/>
            <person name="Mago R."/>
            <person name="Mauceli E."/>
            <person name="Morin E."/>
            <person name="Murat C."/>
            <person name="Pangilinan J.L."/>
            <person name="Park R."/>
            <person name="Pearson M."/>
            <person name="Quesneville H."/>
            <person name="Rouhier N."/>
            <person name="Sakthikumar S."/>
            <person name="Salamov A.A."/>
            <person name="Schmutz J."/>
            <person name="Selles B."/>
            <person name="Shapiro H."/>
            <person name="Tanguay P."/>
            <person name="Tuskan G.A."/>
            <person name="Henrissat B."/>
            <person name="Van de Peer Y."/>
            <person name="Rouze P."/>
            <person name="Ellis J.G."/>
            <person name="Dodds P.N."/>
            <person name="Schein J.E."/>
            <person name="Zhong S."/>
            <person name="Hamelin R.C."/>
            <person name="Grigoriev I.V."/>
            <person name="Szabo L.J."/>
            <person name="Martin F."/>
        </authorList>
    </citation>
    <scope>NUCLEOTIDE SEQUENCE [LARGE SCALE GENOMIC DNA]</scope>
    <source>
        <strain evidence="2">CRL 75-36-700-3 / race SCCL</strain>
    </source>
</reference>
<dbReference type="InParanoid" id="E3KMI6"/>
<keyword evidence="2" id="KW-1185">Reference proteome</keyword>
<proteinExistence type="predicted"/>
<sequence>MGAFQGLVKAVAVRTEREAEGKALNGMHFDSIRAKQQKNGGQIEDGIVLSNFERVAGDIKNLGYSGPLALVSDQTVCLYTIQVPLPKIPLFVVALDVDYIYWK</sequence>